<dbReference type="InterPro" id="IPR001190">
    <property type="entry name" value="SRCR"/>
</dbReference>
<dbReference type="GO" id="GO:0005886">
    <property type="term" value="C:plasma membrane"/>
    <property type="evidence" value="ECO:0007669"/>
    <property type="project" value="TreeGrafter"/>
</dbReference>
<dbReference type="PRINTS" id="PR00258">
    <property type="entry name" value="SPERACTRCPTR"/>
</dbReference>
<feature type="non-terminal residue" evidence="4">
    <location>
        <position position="236"/>
    </location>
</feature>
<dbReference type="Gene3D" id="3.10.250.10">
    <property type="entry name" value="SRCR-like domain"/>
    <property type="match status" value="2"/>
</dbReference>
<dbReference type="PANTHER" id="PTHR48071:SF24">
    <property type="entry name" value="DELETED IN MALIGNANT BRAIN TUMORS 1 PROTEIN-LIKE"/>
    <property type="match status" value="1"/>
</dbReference>
<feature type="disulfide bond" evidence="2">
    <location>
        <begin position="40"/>
        <end position="101"/>
    </location>
</feature>
<dbReference type="Pfam" id="PF00530">
    <property type="entry name" value="SRCR"/>
    <property type="match status" value="2"/>
</dbReference>
<accession>A0A8J4TBS1</accession>
<feature type="disulfide bond" evidence="2">
    <location>
        <begin position="205"/>
        <end position="215"/>
    </location>
</feature>
<dbReference type="PANTHER" id="PTHR48071">
    <property type="entry name" value="SRCR DOMAIN-CONTAINING PROTEIN"/>
    <property type="match status" value="1"/>
</dbReference>
<comment type="caution">
    <text evidence="4">The sequence shown here is derived from an EMBL/GenBank/DDBJ whole genome shotgun (WGS) entry which is preliminary data.</text>
</comment>
<dbReference type="AlphaFoldDB" id="A0A8J4TBS1"/>
<feature type="disulfide bond" evidence="2">
    <location>
        <begin position="71"/>
        <end position="81"/>
    </location>
</feature>
<dbReference type="OrthoDB" id="536948at2759"/>
<dbReference type="PROSITE" id="PS00420">
    <property type="entry name" value="SRCR_1"/>
    <property type="match status" value="1"/>
</dbReference>
<name>A0A8J4TBS1_CLAMG</name>
<gene>
    <name evidence="4" type="ORF">DAT39_022219</name>
</gene>
<evidence type="ECO:0000259" key="3">
    <source>
        <dbReference type="PROSITE" id="PS50287"/>
    </source>
</evidence>
<dbReference type="EMBL" id="QNUK01001089">
    <property type="protein sequence ID" value="KAF5887582.1"/>
    <property type="molecule type" value="Genomic_DNA"/>
</dbReference>
<feature type="disulfide bond" evidence="2">
    <location>
        <begin position="161"/>
        <end position="225"/>
    </location>
</feature>
<dbReference type="FunFam" id="3.10.250.10:FF:000009">
    <property type="entry name" value="WC1"/>
    <property type="match status" value="1"/>
</dbReference>
<feature type="disulfide bond" evidence="2">
    <location>
        <begin position="174"/>
        <end position="235"/>
    </location>
</feature>
<dbReference type="Proteomes" id="UP000727407">
    <property type="component" value="Unassembled WGS sequence"/>
</dbReference>
<feature type="disulfide bond" evidence="2">
    <location>
        <begin position="27"/>
        <end position="91"/>
    </location>
</feature>
<keyword evidence="5" id="KW-1185">Reference proteome</keyword>
<protein>
    <submittedName>
        <fullName evidence="4">Deleted in malignant brain tumors 1 protein-like</fullName>
    </submittedName>
</protein>
<dbReference type="InterPro" id="IPR036772">
    <property type="entry name" value="SRCR-like_dom_sf"/>
</dbReference>
<dbReference type="FunFam" id="3.10.250.10:FF:000002">
    <property type="entry name" value="Scavenger receptor cysteine-rich type 1 protein M130"/>
    <property type="match status" value="1"/>
</dbReference>
<evidence type="ECO:0000313" key="4">
    <source>
        <dbReference type="EMBL" id="KAF5887582.1"/>
    </source>
</evidence>
<feature type="non-terminal residue" evidence="4">
    <location>
        <position position="1"/>
    </location>
</feature>
<reference evidence="4" key="1">
    <citation type="submission" date="2020-07" db="EMBL/GenBank/DDBJ databases">
        <title>Clarias magur genome sequencing, assembly and annotation.</title>
        <authorList>
            <person name="Kushwaha B."/>
            <person name="Kumar R."/>
            <person name="Das P."/>
            <person name="Joshi C.G."/>
            <person name="Kumar D."/>
            <person name="Nagpure N.S."/>
            <person name="Pandey M."/>
            <person name="Agarwal S."/>
            <person name="Srivastava S."/>
            <person name="Singh M."/>
            <person name="Sahoo L."/>
            <person name="Jayasankar P."/>
            <person name="Meher P.K."/>
            <person name="Koringa P.G."/>
            <person name="Iquebal M.A."/>
            <person name="Das S.P."/>
            <person name="Bit A."/>
            <person name="Patnaik S."/>
            <person name="Patel N."/>
            <person name="Shah T.M."/>
            <person name="Hinsu A."/>
            <person name="Jena J.K."/>
        </authorList>
    </citation>
    <scope>NUCLEOTIDE SEQUENCE</scope>
    <source>
        <strain evidence="4">CIFAMagur01</strain>
        <tissue evidence="4">Testis</tissue>
    </source>
</reference>
<dbReference type="SUPFAM" id="SSF56487">
    <property type="entry name" value="SRCR-like"/>
    <property type="match status" value="2"/>
</dbReference>
<feature type="domain" description="SRCR" evidence="3">
    <location>
        <begin position="136"/>
        <end position="236"/>
    </location>
</feature>
<evidence type="ECO:0000256" key="1">
    <source>
        <dbReference type="ARBA" id="ARBA00023157"/>
    </source>
</evidence>
<dbReference type="GO" id="GO:0031638">
    <property type="term" value="P:zymogen activation"/>
    <property type="evidence" value="ECO:0007669"/>
    <property type="project" value="TreeGrafter"/>
</dbReference>
<evidence type="ECO:0000313" key="5">
    <source>
        <dbReference type="Proteomes" id="UP000727407"/>
    </source>
</evidence>
<feature type="domain" description="SRCR" evidence="3">
    <location>
        <begin position="2"/>
        <end position="102"/>
    </location>
</feature>
<keyword evidence="1 2" id="KW-1015">Disulfide bond</keyword>
<evidence type="ECO:0000256" key="2">
    <source>
        <dbReference type="PROSITE-ProRule" id="PRU00196"/>
    </source>
</evidence>
<dbReference type="GO" id="GO:0004252">
    <property type="term" value="F:serine-type endopeptidase activity"/>
    <property type="evidence" value="ECO:0007669"/>
    <property type="project" value="TreeGrafter"/>
</dbReference>
<dbReference type="SMART" id="SM00202">
    <property type="entry name" value="SR"/>
    <property type="match status" value="2"/>
</dbReference>
<proteinExistence type="predicted"/>
<organism evidence="4 5">
    <name type="scientific">Clarias magur</name>
    <name type="common">Asian catfish</name>
    <name type="synonym">Macropteronotus magur</name>
    <dbReference type="NCBI Taxonomy" id="1594786"/>
    <lineage>
        <taxon>Eukaryota</taxon>
        <taxon>Metazoa</taxon>
        <taxon>Chordata</taxon>
        <taxon>Craniata</taxon>
        <taxon>Vertebrata</taxon>
        <taxon>Euteleostomi</taxon>
        <taxon>Actinopterygii</taxon>
        <taxon>Neopterygii</taxon>
        <taxon>Teleostei</taxon>
        <taxon>Ostariophysi</taxon>
        <taxon>Siluriformes</taxon>
        <taxon>Clariidae</taxon>
        <taxon>Clarias</taxon>
    </lineage>
</organism>
<dbReference type="PROSITE" id="PS50287">
    <property type="entry name" value="SRCR_2"/>
    <property type="match status" value="2"/>
</dbReference>
<sequence>GVRLVNGESRCAGRVEVLHDGQWGTVCNNSWDMREAAVVCRELQCGEAVDVQTLTHFGPGSGPIWMDDVGCNGSESTLKDCSSADWGRNDCDHSGDAGVTCADHTSLLLDFGDDEENKYDYMDNFESTAGQTTDTVRLVNGGRRCAGRVEVLHDGQWGTVCNNSWDMREAAVVCRELGCGETVDVTSFTHFGPGSGPIWMDDVGCNGSESTLKDCSSADWGRNDCDHSGYAGVTCA</sequence>